<gene>
    <name evidence="16" type="ORF">ACFOW7_07940</name>
</gene>
<evidence type="ECO:0000256" key="9">
    <source>
        <dbReference type="ARBA" id="ARBA00023170"/>
    </source>
</evidence>
<evidence type="ECO:0000256" key="13">
    <source>
        <dbReference type="SAM" id="SignalP"/>
    </source>
</evidence>
<keyword evidence="10 11" id="KW-0998">Cell outer membrane</keyword>
<comment type="similarity">
    <text evidence="2 11 12">Belongs to the TonB-dependent receptor family.</text>
</comment>
<evidence type="ECO:0000256" key="11">
    <source>
        <dbReference type="PROSITE-ProRule" id="PRU01360"/>
    </source>
</evidence>
<comment type="subcellular location">
    <subcellularLocation>
        <location evidence="1 11">Cell outer membrane</location>
        <topology evidence="1 11">Multi-pass membrane protein</topology>
    </subcellularLocation>
</comment>
<evidence type="ECO:0000256" key="12">
    <source>
        <dbReference type="RuleBase" id="RU003357"/>
    </source>
</evidence>
<keyword evidence="6 13" id="KW-0732">Signal</keyword>
<keyword evidence="17" id="KW-1185">Reference proteome</keyword>
<dbReference type="Pfam" id="PF07715">
    <property type="entry name" value="Plug"/>
    <property type="match status" value="1"/>
</dbReference>
<evidence type="ECO:0000259" key="14">
    <source>
        <dbReference type="Pfam" id="PF00593"/>
    </source>
</evidence>
<dbReference type="InterPro" id="IPR039426">
    <property type="entry name" value="TonB-dep_rcpt-like"/>
</dbReference>
<evidence type="ECO:0000259" key="15">
    <source>
        <dbReference type="Pfam" id="PF07715"/>
    </source>
</evidence>
<dbReference type="PANTHER" id="PTHR30069:SF29">
    <property type="entry name" value="HEMOGLOBIN AND HEMOGLOBIN-HAPTOGLOBIN-BINDING PROTEIN 1-RELATED"/>
    <property type="match status" value="1"/>
</dbReference>
<dbReference type="PROSITE" id="PS52016">
    <property type="entry name" value="TONB_DEPENDENT_REC_3"/>
    <property type="match status" value="1"/>
</dbReference>
<evidence type="ECO:0000256" key="5">
    <source>
        <dbReference type="ARBA" id="ARBA00022692"/>
    </source>
</evidence>
<dbReference type="EMBL" id="JBHSBU010000001">
    <property type="protein sequence ID" value="MFC4159285.1"/>
    <property type="molecule type" value="Genomic_DNA"/>
</dbReference>
<organism evidence="16 17">
    <name type="scientific">Chitinimonas lacunae</name>
    <dbReference type="NCBI Taxonomy" id="1963018"/>
    <lineage>
        <taxon>Bacteria</taxon>
        <taxon>Pseudomonadati</taxon>
        <taxon>Pseudomonadota</taxon>
        <taxon>Betaproteobacteria</taxon>
        <taxon>Neisseriales</taxon>
        <taxon>Chitinibacteraceae</taxon>
        <taxon>Chitinimonas</taxon>
    </lineage>
</organism>
<reference evidence="17" key="1">
    <citation type="journal article" date="2019" name="Int. J. Syst. Evol. Microbiol.">
        <title>The Global Catalogue of Microorganisms (GCM) 10K type strain sequencing project: providing services to taxonomists for standard genome sequencing and annotation.</title>
        <authorList>
            <consortium name="The Broad Institute Genomics Platform"/>
            <consortium name="The Broad Institute Genome Sequencing Center for Infectious Disease"/>
            <person name="Wu L."/>
            <person name="Ma J."/>
        </authorList>
    </citation>
    <scope>NUCLEOTIDE SEQUENCE [LARGE SCALE GENOMIC DNA]</scope>
    <source>
        <strain evidence="17">LMG 29894</strain>
    </source>
</reference>
<keyword evidence="7 12" id="KW-0798">TonB box</keyword>
<dbReference type="Gene3D" id="2.170.130.10">
    <property type="entry name" value="TonB-dependent receptor, plug domain"/>
    <property type="match status" value="1"/>
</dbReference>
<name>A0ABV8MPV5_9NEIS</name>
<feature type="signal peptide" evidence="13">
    <location>
        <begin position="1"/>
        <end position="23"/>
    </location>
</feature>
<dbReference type="InterPro" id="IPR036942">
    <property type="entry name" value="Beta-barrel_TonB_sf"/>
</dbReference>
<evidence type="ECO:0000256" key="10">
    <source>
        <dbReference type="ARBA" id="ARBA00023237"/>
    </source>
</evidence>
<evidence type="ECO:0000256" key="1">
    <source>
        <dbReference type="ARBA" id="ARBA00004571"/>
    </source>
</evidence>
<dbReference type="InterPro" id="IPR012910">
    <property type="entry name" value="Plug_dom"/>
</dbReference>
<keyword evidence="3 11" id="KW-0813">Transport</keyword>
<dbReference type="InterPro" id="IPR037066">
    <property type="entry name" value="Plug_dom_sf"/>
</dbReference>
<dbReference type="RefSeq" id="WP_378162882.1">
    <property type="nucleotide sequence ID" value="NZ_JBHSBU010000001.1"/>
</dbReference>
<evidence type="ECO:0000313" key="17">
    <source>
        <dbReference type="Proteomes" id="UP001595791"/>
    </source>
</evidence>
<accession>A0ABV8MPV5</accession>
<dbReference type="InterPro" id="IPR000531">
    <property type="entry name" value="Beta-barrel_TonB"/>
</dbReference>
<feature type="domain" description="TonB-dependent receptor plug" evidence="15">
    <location>
        <begin position="51"/>
        <end position="161"/>
    </location>
</feature>
<feature type="chain" id="PRO_5046556272" evidence="13">
    <location>
        <begin position="24"/>
        <end position="698"/>
    </location>
</feature>
<keyword evidence="5 11" id="KW-0812">Transmembrane</keyword>
<evidence type="ECO:0000256" key="6">
    <source>
        <dbReference type="ARBA" id="ARBA00022729"/>
    </source>
</evidence>
<evidence type="ECO:0000256" key="4">
    <source>
        <dbReference type="ARBA" id="ARBA00022452"/>
    </source>
</evidence>
<dbReference type="SUPFAM" id="SSF56935">
    <property type="entry name" value="Porins"/>
    <property type="match status" value="1"/>
</dbReference>
<sequence>MQTLHYRPLCAMLILIWSGSLGAAELEEEELALAYGDKTTISLATGSQQTLRRAPAVATVITAADIAAMGATELDEVLETVPGIHVSRAASLYSPIYVIRGSYSQVGPQTLLLQNGIPMTTTFTGNKGNIWGGLGIEHIARIEIIRGPGSALYGADAYSGVINIITKGASDLQGTEFGLRGGSFDSWDGWVQHGGRLGPLDLAAFVRLGRSDGQHETVAADAQTRNDTLLGTRASLAPGPVSTGRDAIDAGVDLAMSHWRLRLGYKLRDEVGAGAGAASALDPVGRGKSQRINTDLSWINPQLSQHWGAGITLATLHYKELFTPTLQLFPPGTRFPTGTFPVGMLGSPNRWERQLRLSGYATYNGLANHSLRVGLGHDDLNLYRTSELKNFSFSPSGVPVPTGQLLDFSHTAPYVLPHRRKLDYVYIQDEWRLGKDWTVTGGVRRDHYSDFGNTTNPRFAVVWDAAYDLTVKLLYGRAFRAPAFNEQHSINNPVTRGNPNLRPETIKTTELAFSWQPRKELMLNLNFFHYDMEDIIRLIPNPVPGTGSTYFNIGRQSGRGAEFDFGWDISRDLRLVANYAYQRSTDKATHRDAGHAPHHELYGRLDWRISQGWQFSGQLTHIADRKRVAGDLRPATADYTSADFTVRSERGKGKWDVVASLRNAFDEAIREPSVAPGLIPQDLPMAGRSWYLQLRYQL</sequence>
<evidence type="ECO:0000256" key="3">
    <source>
        <dbReference type="ARBA" id="ARBA00022448"/>
    </source>
</evidence>
<dbReference type="PANTHER" id="PTHR30069">
    <property type="entry name" value="TONB-DEPENDENT OUTER MEMBRANE RECEPTOR"/>
    <property type="match status" value="1"/>
</dbReference>
<protein>
    <submittedName>
        <fullName evidence="16">TonB-dependent receptor plug domain-containing protein</fullName>
    </submittedName>
</protein>
<feature type="domain" description="TonB-dependent receptor-like beta-barrel" evidence="14">
    <location>
        <begin position="285"/>
        <end position="663"/>
    </location>
</feature>
<evidence type="ECO:0000256" key="8">
    <source>
        <dbReference type="ARBA" id="ARBA00023136"/>
    </source>
</evidence>
<keyword evidence="4 11" id="KW-1134">Transmembrane beta strand</keyword>
<evidence type="ECO:0000313" key="16">
    <source>
        <dbReference type="EMBL" id="MFC4159285.1"/>
    </source>
</evidence>
<dbReference type="Pfam" id="PF00593">
    <property type="entry name" value="TonB_dep_Rec_b-barrel"/>
    <property type="match status" value="1"/>
</dbReference>
<evidence type="ECO:0000256" key="2">
    <source>
        <dbReference type="ARBA" id="ARBA00009810"/>
    </source>
</evidence>
<dbReference type="CDD" id="cd01347">
    <property type="entry name" value="ligand_gated_channel"/>
    <property type="match status" value="1"/>
</dbReference>
<dbReference type="Proteomes" id="UP001595791">
    <property type="component" value="Unassembled WGS sequence"/>
</dbReference>
<comment type="caution">
    <text evidence="16">The sequence shown here is derived from an EMBL/GenBank/DDBJ whole genome shotgun (WGS) entry which is preliminary data.</text>
</comment>
<dbReference type="Gene3D" id="2.40.170.20">
    <property type="entry name" value="TonB-dependent receptor, beta-barrel domain"/>
    <property type="match status" value="1"/>
</dbReference>
<keyword evidence="9 16" id="KW-0675">Receptor</keyword>
<evidence type="ECO:0000256" key="7">
    <source>
        <dbReference type="ARBA" id="ARBA00023077"/>
    </source>
</evidence>
<proteinExistence type="inferred from homology"/>
<keyword evidence="8 11" id="KW-0472">Membrane</keyword>